<dbReference type="AlphaFoldDB" id="A0A8K1LU56"/>
<evidence type="ECO:0000313" key="2">
    <source>
        <dbReference type="Proteomes" id="UP000796761"/>
    </source>
</evidence>
<dbReference type="Proteomes" id="UP000796761">
    <property type="component" value="Unassembled WGS sequence"/>
</dbReference>
<dbReference type="EMBL" id="SWJQ01000017">
    <property type="protein sequence ID" value="TRZ26071.1"/>
    <property type="molecule type" value="Genomic_DNA"/>
</dbReference>
<protein>
    <submittedName>
        <fullName evidence="1">Uncharacterized protein</fullName>
    </submittedName>
</protein>
<proteinExistence type="predicted"/>
<reference evidence="1" key="1">
    <citation type="submission" date="2019-04" db="EMBL/GenBank/DDBJ databases">
        <title>Genome assembly of Zosterops borbonicus 15179.</title>
        <authorList>
            <person name="Leroy T."/>
            <person name="Anselmetti Y."/>
            <person name="Tilak M.-K."/>
            <person name="Nabholz B."/>
        </authorList>
    </citation>
    <scope>NUCLEOTIDE SEQUENCE</scope>
    <source>
        <strain evidence="1">HGM_15179</strain>
        <tissue evidence="1">Muscle</tissue>
    </source>
</reference>
<keyword evidence="2" id="KW-1185">Reference proteome</keyword>
<accession>A0A8K1LU56</accession>
<sequence>MMGMGPAVLKQSSIISHNSMVLQDVKKKMFVLREQYLAANLKRLIKVQLNCGPFPLATLELEVVTKPSICSLCLEADRWAQERTGEGSIALHLRSRYCSILPVRKPGYTGITDLVKTVQRSPGRFRNGIPLGQVKMGCHINWQTAQETFSMAGSHQNGPVLLVLLWIPSEEEK</sequence>
<feature type="non-terminal residue" evidence="1">
    <location>
        <position position="1"/>
    </location>
</feature>
<name>A0A8K1LU56_9PASS</name>
<comment type="caution">
    <text evidence="1">The sequence shown here is derived from an EMBL/GenBank/DDBJ whole genome shotgun (WGS) entry which is preliminary data.</text>
</comment>
<evidence type="ECO:0000313" key="1">
    <source>
        <dbReference type="EMBL" id="TRZ26071.1"/>
    </source>
</evidence>
<organism evidence="1 2">
    <name type="scientific">Zosterops borbonicus</name>
    <dbReference type="NCBI Taxonomy" id="364589"/>
    <lineage>
        <taxon>Eukaryota</taxon>
        <taxon>Metazoa</taxon>
        <taxon>Chordata</taxon>
        <taxon>Craniata</taxon>
        <taxon>Vertebrata</taxon>
        <taxon>Euteleostomi</taxon>
        <taxon>Archelosauria</taxon>
        <taxon>Archosauria</taxon>
        <taxon>Dinosauria</taxon>
        <taxon>Saurischia</taxon>
        <taxon>Theropoda</taxon>
        <taxon>Coelurosauria</taxon>
        <taxon>Aves</taxon>
        <taxon>Neognathae</taxon>
        <taxon>Neoaves</taxon>
        <taxon>Telluraves</taxon>
        <taxon>Australaves</taxon>
        <taxon>Passeriformes</taxon>
        <taxon>Sylvioidea</taxon>
        <taxon>Zosteropidae</taxon>
        <taxon>Zosterops</taxon>
    </lineage>
</organism>
<gene>
    <name evidence="1" type="ORF">HGM15179_001043</name>
</gene>